<evidence type="ECO:0000256" key="2">
    <source>
        <dbReference type="SAM" id="Phobius"/>
    </source>
</evidence>
<dbReference type="SUPFAM" id="SSF51445">
    <property type="entry name" value="(Trans)glycosidases"/>
    <property type="match status" value="1"/>
</dbReference>
<evidence type="ECO:0000313" key="3">
    <source>
        <dbReference type="EMBL" id="QEV50010.1"/>
    </source>
</evidence>
<reference evidence="3 4" key="1">
    <citation type="submission" date="2017-09" db="EMBL/GenBank/DDBJ databases">
        <authorList>
            <person name="Lee N."/>
            <person name="Cho B.-K."/>
        </authorList>
    </citation>
    <scope>NUCLEOTIDE SEQUENCE [LARGE SCALE GENOMIC DNA]</scope>
    <source>
        <strain evidence="3 4">ATCC 27476</strain>
    </source>
</reference>
<dbReference type="KEGG" id="svn:CP980_22190"/>
<dbReference type="InterPro" id="IPR055151">
    <property type="entry name" value="GH113"/>
</dbReference>
<name>A0A5J6JGC8_STRVI</name>
<accession>A0A5J6JGC8</accession>
<feature type="region of interest" description="Disordered" evidence="1">
    <location>
        <begin position="64"/>
        <end position="106"/>
    </location>
</feature>
<evidence type="ECO:0000256" key="1">
    <source>
        <dbReference type="SAM" id="MobiDB-lite"/>
    </source>
</evidence>
<sequence length="432" mass="47346">MTHHEDESRSKKGKAARRSKVPLLAILPVTVTSLVIGLPFVVGDHPLRWRPGSLEPALVLRDSASDPARTTAHGSPTDPAAGGAEPEKTEQAPPAGPAPKVDKPWKAGMPEWGVQIFWEDKKDRDDAYIENQARRQAAYLVGLKANAVSVSFPFYTEGRTSTKLAAGRGTPTPEHLDTVLRVFHEAGLRTTVRPTLDEAVLVPPEGWRGNIKPTDKDAWFDAYGALLGPYLDVAQRRQAATFVIGTELNSMEGHPGWKGLIAAAEKRFKGEVSYDANWDNYVGGHIDVPVERLGVDAYFPVKVPDDAPVDQLVDGWNAWLDKKSKGPLPRIVLAEAGISAMDGAYYAPGDFYARRKLNPTVQANWYKAVCQVVRERKMTGVYWWSVTFDADPKAAPKEHDSRLNFAGRPDSEREIRACFGSDYAGPGADSTP</sequence>
<dbReference type="CDD" id="cd19608">
    <property type="entry name" value="GH113_mannanase-like"/>
    <property type="match status" value="1"/>
</dbReference>
<feature type="transmembrane region" description="Helical" evidence="2">
    <location>
        <begin position="21"/>
        <end position="42"/>
    </location>
</feature>
<organism evidence="3 4">
    <name type="scientific">Streptomyces vinaceus</name>
    <dbReference type="NCBI Taxonomy" id="1960"/>
    <lineage>
        <taxon>Bacteria</taxon>
        <taxon>Bacillati</taxon>
        <taxon>Actinomycetota</taxon>
        <taxon>Actinomycetes</taxon>
        <taxon>Kitasatosporales</taxon>
        <taxon>Streptomycetaceae</taxon>
        <taxon>Streptomyces</taxon>
    </lineage>
</organism>
<dbReference type="AlphaFoldDB" id="A0A5J6JGC8"/>
<keyword evidence="2" id="KW-1133">Transmembrane helix</keyword>
<evidence type="ECO:0000313" key="4">
    <source>
        <dbReference type="Proteomes" id="UP000325563"/>
    </source>
</evidence>
<dbReference type="Gene3D" id="3.20.20.80">
    <property type="entry name" value="Glycosidases"/>
    <property type="match status" value="1"/>
</dbReference>
<dbReference type="InterPro" id="IPR017853">
    <property type="entry name" value="GH"/>
</dbReference>
<protein>
    <submittedName>
        <fullName evidence="3">Uncharacterized protein</fullName>
    </submittedName>
</protein>
<keyword evidence="4" id="KW-1185">Reference proteome</keyword>
<keyword evidence="2" id="KW-0472">Membrane</keyword>
<keyword evidence="2" id="KW-0812">Transmembrane</keyword>
<dbReference type="EMBL" id="CP023692">
    <property type="protein sequence ID" value="QEV50010.1"/>
    <property type="molecule type" value="Genomic_DNA"/>
</dbReference>
<dbReference type="Proteomes" id="UP000325563">
    <property type="component" value="Chromosome"/>
</dbReference>
<proteinExistence type="predicted"/>
<dbReference type="Pfam" id="PF22612">
    <property type="entry name" value="GH113"/>
    <property type="match status" value="1"/>
</dbReference>
<gene>
    <name evidence="3" type="ORF">CP980_22190</name>
</gene>